<keyword evidence="1" id="KW-0472">Membrane</keyword>
<dbReference type="Proteomes" id="UP000054164">
    <property type="component" value="Unassembled WGS sequence"/>
</dbReference>
<organism evidence="2">
    <name type="scientific">Clostridium botulinum B str. Osaka05</name>
    <dbReference type="NCBI Taxonomy" id="1407017"/>
    <lineage>
        <taxon>Bacteria</taxon>
        <taxon>Bacillati</taxon>
        <taxon>Bacillota</taxon>
        <taxon>Clostridia</taxon>
        <taxon>Eubacteriales</taxon>
        <taxon>Clostridiaceae</taxon>
        <taxon>Clostridium</taxon>
    </lineage>
</organism>
<name>A0A0S6U2F3_CLOBO</name>
<protein>
    <submittedName>
        <fullName evidence="2">Uncharacterized protein</fullName>
    </submittedName>
</protein>
<keyword evidence="1" id="KW-1133">Transmembrane helix</keyword>
<reference evidence="2" key="1">
    <citation type="submission" date="2013-10" db="EMBL/GenBank/DDBJ databases">
        <title>Draft genome sequence of Clostridium botulinum type B strain Osaka05.</title>
        <authorList>
            <person name="Sakaguchi Y."/>
            <person name="Hosomi K."/>
            <person name="Uchiyama J."/>
            <person name="Ogura Y."/>
            <person name="Sakaguchi M."/>
            <person name="Kohda T."/>
            <person name="Mukamoto M."/>
            <person name="Misawa N."/>
            <person name="Matsuzaki S."/>
            <person name="Hayashi T."/>
            <person name="Kozaki S."/>
        </authorList>
    </citation>
    <scope>NUCLEOTIDE SEQUENCE</scope>
    <source>
        <strain evidence="2">Osaka05</strain>
    </source>
</reference>
<proteinExistence type="predicted"/>
<dbReference type="EMBL" id="DF384213">
    <property type="protein sequence ID" value="GAE02525.1"/>
    <property type="molecule type" value="Genomic_DNA"/>
</dbReference>
<dbReference type="HOGENOM" id="CLU_2698047_0_0_9"/>
<sequence>MDIYACQVQIYSRDQKGYVKIDLILSPENKKHLTNLFLCLLGVFYIKIKFILRYALLFVYLWLFQPLYKMNYD</sequence>
<dbReference type="AlphaFoldDB" id="A0A0S6U2F3"/>
<keyword evidence="1" id="KW-0812">Transmembrane</keyword>
<evidence type="ECO:0000256" key="1">
    <source>
        <dbReference type="SAM" id="Phobius"/>
    </source>
</evidence>
<feature type="transmembrane region" description="Helical" evidence="1">
    <location>
        <begin position="36"/>
        <end position="63"/>
    </location>
</feature>
<gene>
    <name evidence="2" type="ORF">CBO05C_2215</name>
</gene>
<accession>A0A0S6U2F3</accession>
<evidence type="ECO:0000313" key="2">
    <source>
        <dbReference type="EMBL" id="GAE02525.1"/>
    </source>
</evidence>